<dbReference type="GeneID" id="41598340"/>
<keyword evidence="2" id="KW-1185">Reference proteome</keyword>
<organism evidence="1 2">
    <name type="scientific">Candidatus Nitrososphaera evergladensis SR1</name>
    <dbReference type="NCBI Taxonomy" id="1459636"/>
    <lineage>
        <taxon>Archaea</taxon>
        <taxon>Nitrososphaerota</taxon>
        <taxon>Nitrososphaeria</taxon>
        <taxon>Nitrososphaerales</taxon>
        <taxon>Nitrososphaeraceae</taxon>
        <taxon>Nitrososphaera</taxon>
    </lineage>
</organism>
<protein>
    <submittedName>
        <fullName evidence="1">Uncharacterized protein</fullName>
    </submittedName>
</protein>
<evidence type="ECO:0000313" key="1">
    <source>
        <dbReference type="EMBL" id="AIF84691.1"/>
    </source>
</evidence>
<dbReference type="KEGG" id="nev:NTE_02648"/>
<gene>
    <name evidence="1" type="ORF">NTE_02648</name>
</gene>
<dbReference type="STRING" id="1459636.NTE_02648"/>
<accession>A0A075MSY4</accession>
<dbReference type="RefSeq" id="WP_148701217.1">
    <property type="nucleotide sequence ID" value="NZ_CP007174.1"/>
</dbReference>
<name>A0A075MSY4_9ARCH</name>
<proteinExistence type="predicted"/>
<dbReference type="Proteomes" id="UP000028194">
    <property type="component" value="Chromosome"/>
</dbReference>
<reference evidence="1 2" key="1">
    <citation type="journal article" date="2014" name="PLoS ONE">
        <title>Genome Sequence of Candidatus Nitrososphaera evergladensis from Group I.1b Enriched from Everglades Soil Reveals Novel Genomic Features of the Ammonia-Oxidizing Archaea.</title>
        <authorList>
            <person name="Zhalnina K.V."/>
            <person name="Dias R."/>
            <person name="Leonard M.T."/>
            <person name="Dorr de Quadros P."/>
            <person name="Camargo F.A."/>
            <person name="Drew J.C."/>
            <person name="Farmerie W.G."/>
            <person name="Daroub S.H."/>
            <person name="Triplett E.W."/>
        </authorList>
    </citation>
    <scope>NUCLEOTIDE SEQUENCE [LARGE SCALE GENOMIC DNA]</scope>
    <source>
        <strain evidence="1 2">SR1</strain>
    </source>
</reference>
<evidence type="ECO:0000313" key="2">
    <source>
        <dbReference type="Proteomes" id="UP000028194"/>
    </source>
</evidence>
<dbReference type="EMBL" id="CP007174">
    <property type="protein sequence ID" value="AIF84691.1"/>
    <property type="molecule type" value="Genomic_DNA"/>
</dbReference>
<dbReference type="OrthoDB" id="8956at2157"/>
<dbReference type="AlphaFoldDB" id="A0A075MSY4"/>
<dbReference type="HOGENOM" id="CLU_2021575_0_0_2"/>
<sequence>MRSEKDIRLRIDLLEGQASSIAKMLAKAMQEHNEEAVKQYSEKLAQRKGKVEELLWVLGVKTGQSVLDTKAAVPGRQEMTVRDILDLLKEGRIKMDDLALDVQALVRKGALEAKNAMRHTT</sequence>